<accession>A0ABP5KCN5</accession>
<keyword evidence="2" id="KW-1185">Reference proteome</keyword>
<dbReference type="EMBL" id="BAAANT010000001">
    <property type="protein sequence ID" value="GAA2130149.1"/>
    <property type="molecule type" value="Genomic_DNA"/>
</dbReference>
<organism evidence="1 2">
    <name type="scientific">Kitasatospora kazusensis</name>
    <dbReference type="NCBI Taxonomy" id="407974"/>
    <lineage>
        <taxon>Bacteria</taxon>
        <taxon>Bacillati</taxon>
        <taxon>Actinomycetota</taxon>
        <taxon>Actinomycetes</taxon>
        <taxon>Kitasatosporales</taxon>
        <taxon>Streptomycetaceae</taxon>
        <taxon>Kitasatospora</taxon>
    </lineage>
</organism>
<dbReference type="Proteomes" id="UP001422759">
    <property type="component" value="Unassembled WGS sequence"/>
</dbReference>
<proteinExistence type="predicted"/>
<sequence>MAVAVFALSALVLSGCSSEKKDPRAYPGSPAGQTLEGVLKTFGLQLPPCEVQGVGYSGSSKEPYQKLSLSFRAPKACVDQYLRDHSADPGKPAHWSPGADPKAARLVSDADAAKYGWSFDGATKYELFTGFATANQSTFAVLVDPRDPVETVYLDSTYLGGSS</sequence>
<evidence type="ECO:0000313" key="2">
    <source>
        <dbReference type="Proteomes" id="UP001422759"/>
    </source>
</evidence>
<reference evidence="2" key="1">
    <citation type="journal article" date="2019" name="Int. J. Syst. Evol. Microbiol.">
        <title>The Global Catalogue of Microorganisms (GCM) 10K type strain sequencing project: providing services to taxonomists for standard genome sequencing and annotation.</title>
        <authorList>
            <consortium name="The Broad Institute Genomics Platform"/>
            <consortium name="The Broad Institute Genome Sequencing Center for Infectious Disease"/>
            <person name="Wu L."/>
            <person name="Ma J."/>
        </authorList>
    </citation>
    <scope>NUCLEOTIDE SEQUENCE [LARGE SCALE GENOMIC DNA]</scope>
    <source>
        <strain evidence="2">JCM 14560</strain>
    </source>
</reference>
<gene>
    <name evidence="1" type="ORF">GCM10009760_02290</name>
</gene>
<name>A0ABP5KCN5_9ACTN</name>
<comment type="caution">
    <text evidence="1">The sequence shown here is derived from an EMBL/GenBank/DDBJ whole genome shotgun (WGS) entry which is preliminary data.</text>
</comment>
<protein>
    <recommendedName>
        <fullName evidence="3">Lipoprotein</fullName>
    </recommendedName>
</protein>
<evidence type="ECO:0000313" key="1">
    <source>
        <dbReference type="EMBL" id="GAA2130149.1"/>
    </source>
</evidence>
<evidence type="ECO:0008006" key="3">
    <source>
        <dbReference type="Google" id="ProtNLM"/>
    </source>
</evidence>